<evidence type="ECO:0000256" key="1">
    <source>
        <dbReference type="SAM" id="SignalP"/>
    </source>
</evidence>
<dbReference type="Gramene" id="KQL30490">
    <property type="protein sequence ID" value="KQL30490"/>
    <property type="gene ID" value="SETIT_020339mg"/>
</dbReference>
<dbReference type="AlphaFoldDB" id="K3Z1C1"/>
<name>K3Z1C1_SETIT</name>
<evidence type="ECO:0000313" key="3">
    <source>
        <dbReference type="Proteomes" id="UP000004995"/>
    </source>
</evidence>
<feature type="chain" id="PRO_5010127378" evidence="1">
    <location>
        <begin position="20"/>
        <end position="63"/>
    </location>
</feature>
<protein>
    <submittedName>
        <fullName evidence="2">Uncharacterized protein</fullName>
    </submittedName>
</protein>
<reference evidence="2" key="2">
    <citation type="submission" date="2018-08" db="UniProtKB">
        <authorList>
            <consortium name="EnsemblPlants"/>
        </authorList>
    </citation>
    <scope>IDENTIFICATION</scope>
    <source>
        <strain evidence="2">Yugu1</strain>
    </source>
</reference>
<accession>K3Z1C1</accession>
<organism evidence="2 3">
    <name type="scientific">Setaria italica</name>
    <name type="common">Foxtail millet</name>
    <name type="synonym">Panicum italicum</name>
    <dbReference type="NCBI Taxonomy" id="4555"/>
    <lineage>
        <taxon>Eukaryota</taxon>
        <taxon>Viridiplantae</taxon>
        <taxon>Streptophyta</taxon>
        <taxon>Embryophyta</taxon>
        <taxon>Tracheophyta</taxon>
        <taxon>Spermatophyta</taxon>
        <taxon>Magnoliopsida</taxon>
        <taxon>Liliopsida</taxon>
        <taxon>Poales</taxon>
        <taxon>Poaceae</taxon>
        <taxon>PACMAD clade</taxon>
        <taxon>Panicoideae</taxon>
        <taxon>Panicodae</taxon>
        <taxon>Paniceae</taxon>
        <taxon>Cenchrinae</taxon>
        <taxon>Setaria</taxon>
    </lineage>
</organism>
<dbReference type="EnsemblPlants" id="KQL30490">
    <property type="protein sequence ID" value="KQL30490"/>
    <property type="gene ID" value="SETIT_020339mg"/>
</dbReference>
<dbReference type="EMBL" id="AGNK02000432">
    <property type="status" value="NOT_ANNOTATED_CDS"/>
    <property type="molecule type" value="Genomic_DNA"/>
</dbReference>
<keyword evidence="1" id="KW-0732">Signal</keyword>
<dbReference type="HOGENOM" id="CLU_2890058_0_0_1"/>
<dbReference type="Proteomes" id="UP000004995">
    <property type="component" value="Unassembled WGS sequence"/>
</dbReference>
<evidence type="ECO:0000313" key="2">
    <source>
        <dbReference type="EnsemblPlants" id="KQL30490"/>
    </source>
</evidence>
<proteinExistence type="predicted"/>
<sequence length="63" mass="6713">MAFLIFSALLHPFLPLSISSPLSIHSSTTGGQQVVQDLVSVNTSQHRRMIDGDCGTGNPVDDC</sequence>
<dbReference type="InParanoid" id="K3Z1C1"/>
<keyword evidence="3" id="KW-1185">Reference proteome</keyword>
<reference evidence="3" key="1">
    <citation type="journal article" date="2012" name="Nat. Biotechnol.">
        <title>Reference genome sequence of the model plant Setaria.</title>
        <authorList>
            <person name="Bennetzen J.L."/>
            <person name="Schmutz J."/>
            <person name="Wang H."/>
            <person name="Percifield R."/>
            <person name="Hawkins J."/>
            <person name="Pontaroli A.C."/>
            <person name="Estep M."/>
            <person name="Feng L."/>
            <person name="Vaughn J.N."/>
            <person name="Grimwood J."/>
            <person name="Jenkins J."/>
            <person name="Barry K."/>
            <person name="Lindquist E."/>
            <person name="Hellsten U."/>
            <person name="Deshpande S."/>
            <person name="Wang X."/>
            <person name="Wu X."/>
            <person name="Mitros T."/>
            <person name="Triplett J."/>
            <person name="Yang X."/>
            <person name="Ye C.Y."/>
            <person name="Mauro-Herrera M."/>
            <person name="Wang L."/>
            <person name="Li P."/>
            <person name="Sharma M."/>
            <person name="Sharma R."/>
            <person name="Ronald P.C."/>
            <person name="Panaud O."/>
            <person name="Kellogg E.A."/>
            <person name="Brutnell T.P."/>
            <person name="Doust A.N."/>
            <person name="Tuskan G.A."/>
            <person name="Rokhsar D."/>
            <person name="Devos K.M."/>
        </authorList>
    </citation>
    <scope>NUCLEOTIDE SEQUENCE [LARGE SCALE GENOMIC DNA]</scope>
    <source>
        <strain evidence="3">cv. Yugu1</strain>
    </source>
</reference>
<feature type="signal peptide" evidence="1">
    <location>
        <begin position="1"/>
        <end position="19"/>
    </location>
</feature>